<evidence type="ECO:0000259" key="8">
    <source>
        <dbReference type="Pfam" id="PF14905"/>
    </source>
</evidence>
<dbReference type="Gene3D" id="2.40.170.20">
    <property type="entry name" value="TonB-dependent receptor, beta-barrel domain"/>
    <property type="match status" value="1"/>
</dbReference>
<evidence type="ECO:0000313" key="10">
    <source>
        <dbReference type="Proteomes" id="UP000217311"/>
    </source>
</evidence>
<dbReference type="InterPro" id="IPR041700">
    <property type="entry name" value="OMP_b-brl_3"/>
</dbReference>
<evidence type="ECO:0000256" key="4">
    <source>
        <dbReference type="ARBA" id="ARBA00022692"/>
    </source>
</evidence>
<organism evidence="9 10">
    <name type="scientific">Caulobacter vibrioides</name>
    <name type="common">Caulobacter crescentus</name>
    <dbReference type="NCBI Taxonomy" id="155892"/>
    <lineage>
        <taxon>Bacteria</taxon>
        <taxon>Pseudomonadati</taxon>
        <taxon>Pseudomonadota</taxon>
        <taxon>Alphaproteobacteria</taxon>
        <taxon>Caulobacterales</taxon>
        <taxon>Caulobacteraceae</taxon>
        <taxon>Caulobacter</taxon>
    </lineage>
</organism>
<dbReference type="SUPFAM" id="SSF56935">
    <property type="entry name" value="Porins"/>
    <property type="match status" value="1"/>
</dbReference>
<proteinExistence type="predicted"/>
<dbReference type="Proteomes" id="UP000217311">
    <property type="component" value="Chromosome"/>
</dbReference>
<dbReference type="GO" id="GO:0044718">
    <property type="term" value="P:siderophore transmembrane transport"/>
    <property type="evidence" value="ECO:0007669"/>
    <property type="project" value="TreeGrafter"/>
</dbReference>
<keyword evidence="6" id="KW-0472">Membrane</keyword>
<keyword evidence="4" id="KW-0812">Transmembrane</keyword>
<evidence type="ECO:0000256" key="3">
    <source>
        <dbReference type="ARBA" id="ARBA00022452"/>
    </source>
</evidence>
<dbReference type="PANTHER" id="PTHR30069">
    <property type="entry name" value="TONB-DEPENDENT OUTER MEMBRANE RECEPTOR"/>
    <property type="match status" value="1"/>
</dbReference>
<dbReference type="InterPro" id="IPR036942">
    <property type="entry name" value="Beta-barrel_TonB_sf"/>
</dbReference>
<dbReference type="InterPro" id="IPR037066">
    <property type="entry name" value="Plug_dom_sf"/>
</dbReference>
<keyword evidence="3" id="KW-1134">Transmembrane beta strand</keyword>
<reference evidence="10" key="1">
    <citation type="submission" date="2017-09" db="EMBL/GenBank/DDBJ databases">
        <title>Genome evolution observed in wild isolates of Caulobacter crescentus.</title>
        <authorList>
            <person name="Ely B."/>
            <person name="Wilson K."/>
            <person name="Scott D."/>
        </authorList>
    </citation>
    <scope>NUCLEOTIDE SEQUENCE [LARGE SCALE GENOMIC DNA]</scope>
    <source>
        <strain evidence="10">CB13b1a</strain>
    </source>
</reference>
<dbReference type="GO" id="GO:0015344">
    <property type="term" value="F:siderophore uptake transmembrane transporter activity"/>
    <property type="evidence" value="ECO:0007669"/>
    <property type="project" value="TreeGrafter"/>
</dbReference>
<evidence type="ECO:0000256" key="1">
    <source>
        <dbReference type="ARBA" id="ARBA00004571"/>
    </source>
</evidence>
<dbReference type="AlphaFoldDB" id="A0A290MXB4"/>
<keyword evidence="7" id="KW-0998">Cell outer membrane</keyword>
<evidence type="ECO:0000256" key="5">
    <source>
        <dbReference type="ARBA" id="ARBA00022729"/>
    </source>
</evidence>
<dbReference type="Gene3D" id="2.170.130.10">
    <property type="entry name" value="TonB-dependent receptor, plug domain"/>
    <property type="match status" value="1"/>
</dbReference>
<sequence length="715" mass="76888">MRTPSRKCARQMSPHPQSPSQSFLFPELHWFMLWLFTLPALPAAQVASLPARPGAADGKVEAIIITARPQDGRDKIDRRTYDVRTDPAVAGMGATDVLSRLPSVTVSPAGRVALRGDPGVVVMIDGKVPANGTSALQALPSSSITKVEIMTNPSAQFAPEGTAGVINIITRKPTVDTLTGTLTARINSLGDINLSSSADLKRNGWAVASRLSLNRNESKSDGDALQTSAVNGNPITQRQDRGVTALDSSLVNLSVTRAALGRGDLTLEVQNLEGTIDGVTLSTFDVWANGTNDRLVETKTLRSDTRQTNLNGTYSEKWPDDHGSLEASIDHGVTRQRNQVHFVDRPAGASLATTDYTTTLRTSGSDDEAKIAMVANLAGPSILSFGGAANRTKSSIARAYSGQAIGGTDDTGVFDGRRSRVSGYATYQFPLAGLLIMPGMRIEFEDLAVASPLASHAKGATRLFPSLHTSRPLGGGKLKASYSRRISRPSLSLYDERRTLVSVGRFRYGNAELKPTTSDSFEISYETSAAGALMGASIYLRVSHDPWQDFTTARNDGTLLTTPINYDRTRSGGVEFTSRGGSFFGFGYSASLNIFYQELILLSNAHPSSTGRLTFSGNATIEKKFKNGDRYQAFITGTGRSQTIQGHQAAYSQVDLNYSHNLTPSVVLSAGIVDLFNANRFRVVTFNNGAVIRASTEPNTRAVKMAIVYKFGQRR</sequence>
<accession>A0A290MXB4</accession>
<keyword evidence="2" id="KW-0813">Transport</keyword>
<keyword evidence="9" id="KW-0675">Receptor</keyword>
<evidence type="ECO:0000256" key="2">
    <source>
        <dbReference type="ARBA" id="ARBA00022448"/>
    </source>
</evidence>
<evidence type="ECO:0000256" key="6">
    <source>
        <dbReference type="ARBA" id="ARBA00023136"/>
    </source>
</evidence>
<name>A0A290MXB4_CAUVI</name>
<dbReference type="GO" id="GO:0009279">
    <property type="term" value="C:cell outer membrane"/>
    <property type="evidence" value="ECO:0007669"/>
    <property type="project" value="UniProtKB-SubCell"/>
</dbReference>
<evidence type="ECO:0000256" key="7">
    <source>
        <dbReference type="ARBA" id="ARBA00023237"/>
    </source>
</evidence>
<feature type="domain" description="Outer membrane protein beta-barrel" evidence="8">
    <location>
        <begin position="324"/>
        <end position="709"/>
    </location>
</feature>
<protein>
    <submittedName>
        <fullName evidence="9">TonB-dependent receptor</fullName>
    </submittedName>
</protein>
<gene>
    <name evidence="9" type="ORF">CA606_12220</name>
</gene>
<keyword evidence="5" id="KW-0732">Signal</keyword>
<evidence type="ECO:0000313" key="9">
    <source>
        <dbReference type="EMBL" id="ATC33030.1"/>
    </source>
</evidence>
<dbReference type="EMBL" id="CP023315">
    <property type="protein sequence ID" value="ATC33030.1"/>
    <property type="molecule type" value="Genomic_DNA"/>
</dbReference>
<dbReference type="Pfam" id="PF14905">
    <property type="entry name" value="OMP_b-brl_3"/>
    <property type="match status" value="1"/>
</dbReference>
<dbReference type="InterPro" id="IPR039426">
    <property type="entry name" value="TonB-dep_rcpt-like"/>
</dbReference>
<dbReference type="PANTHER" id="PTHR30069:SF29">
    <property type="entry name" value="HEMOGLOBIN AND HEMOGLOBIN-HAPTOGLOBIN-BINDING PROTEIN 1-RELATED"/>
    <property type="match status" value="1"/>
</dbReference>
<comment type="subcellular location">
    <subcellularLocation>
        <location evidence="1">Cell outer membrane</location>
        <topology evidence="1">Multi-pass membrane protein</topology>
    </subcellularLocation>
</comment>